<comment type="similarity">
    <text evidence="2">Belongs to the DOCK family.</text>
</comment>
<evidence type="ECO:0000259" key="5">
    <source>
        <dbReference type="PROSITE" id="PS51651"/>
    </source>
</evidence>
<keyword evidence="1" id="KW-0344">Guanine-nucleotide releasing factor</keyword>
<evidence type="ECO:0000256" key="3">
    <source>
        <dbReference type="SAM" id="MobiDB-lite"/>
    </source>
</evidence>
<feature type="compositionally biased region" description="Low complexity" evidence="3">
    <location>
        <begin position="622"/>
        <end position="638"/>
    </location>
</feature>
<evidence type="ECO:0000313" key="6">
    <source>
        <dbReference type="EMBL" id="EFA75991.1"/>
    </source>
</evidence>
<dbReference type="PROSITE" id="PS51651">
    <property type="entry name" value="DOCKER"/>
    <property type="match status" value="1"/>
</dbReference>
<dbReference type="Pfam" id="PF06920">
    <property type="entry name" value="DHR-2_Lobe_A"/>
    <property type="match status" value="1"/>
</dbReference>
<dbReference type="Gene3D" id="2.60.40.150">
    <property type="entry name" value="C2 domain"/>
    <property type="match status" value="1"/>
</dbReference>
<dbReference type="Pfam" id="PF14429">
    <property type="entry name" value="DOCK-C2"/>
    <property type="match status" value="1"/>
</dbReference>
<feature type="region of interest" description="Disordered" evidence="3">
    <location>
        <begin position="616"/>
        <end position="658"/>
    </location>
</feature>
<dbReference type="InParanoid" id="D3BRF9"/>
<feature type="domain" description="DOCKER" evidence="5">
    <location>
        <begin position="1475"/>
        <end position="1910"/>
    </location>
</feature>
<dbReference type="InterPro" id="IPR035892">
    <property type="entry name" value="C2_domain_sf"/>
</dbReference>
<dbReference type="GeneID" id="31366038"/>
<gene>
    <name evidence="6" type="primary">zizA</name>
    <name evidence="6" type="ORF">PPL_10569</name>
</gene>
<keyword evidence="7" id="KW-1185">Reference proteome</keyword>
<dbReference type="GO" id="GO:0007264">
    <property type="term" value="P:small GTPase-mediated signal transduction"/>
    <property type="evidence" value="ECO:0007669"/>
    <property type="project" value="InterPro"/>
</dbReference>
<feature type="compositionally biased region" description="Low complexity" evidence="3">
    <location>
        <begin position="648"/>
        <end position="658"/>
    </location>
</feature>
<evidence type="ECO:0000256" key="2">
    <source>
        <dbReference type="PROSITE-ProRule" id="PRU00983"/>
    </source>
</evidence>
<dbReference type="PROSITE" id="PS51650">
    <property type="entry name" value="C2_DOCK"/>
    <property type="match status" value="1"/>
</dbReference>
<dbReference type="RefSeq" id="XP_020428125.1">
    <property type="nucleotide sequence ID" value="XM_020581338.1"/>
</dbReference>
<dbReference type="STRING" id="670386.D3BRF9"/>
<feature type="compositionally biased region" description="Low complexity" evidence="3">
    <location>
        <begin position="269"/>
        <end position="280"/>
    </location>
</feature>
<dbReference type="FunCoup" id="D3BRF9">
    <property type="interactions" value="17"/>
</dbReference>
<dbReference type="InterPro" id="IPR046769">
    <property type="entry name" value="DOCKER_Lobe_A"/>
</dbReference>
<proteinExistence type="inferred from homology"/>
<reference evidence="6 7" key="1">
    <citation type="journal article" date="2011" name="Genome Res.">
        <title>Phylogeny-wide analysis of social amoeba genomes highlights ancient origins for complex intercellular communication.</title>
        <authorList>
            <person name="Heidel A.J."/>
            <person name="Lawal H.M."/>
            <person name="Felder M."/>
            <person name="Schilde C."/>
            <person name="Helps N.R."/>
            <person name="Tunggal B."/>
            <person name="Rivero F."/>
            <person name="John U."/>
            <person name="Schleicher M."/>
            <person name="Eichinger L."/>
            <person name="Platzer M."/>
            <person name="Noegel A.A."/>
            <person name="Schaap P."/>
            <person name="Gloeckner G."/>
        </authorList>
    </citation>
    <scope>NUCLEOTIDE SEQUENCE [LARGE SCALE GENOMIC DNA]</scope>
    <source>
        <strain evidence="7">ATCC 26659 / Pp 5 / PN500</strain>
    </source>
</reference>
<dbReference type="PANTHER" id="PTHR23317">
    <property type="entry name" value="DEDICATOR OF CYTOKINESIS DOCK"/>
    <property type="match status" value="1"/>
</dbReference>
<evidence type="ECO:0000259" key="4">
    <source>
        <dbReference type="PROSITE" id="PS51650"/>
    </source>
</evidence>
<dbReference type="InterPro" id="IPR027007">
    <property type="entry name" value="C2_DOCK-type_domain"/>
</dbReference>
<feature type="compositionally biased region" description="Polar residues" evidence="3">
    <location>
        <begin position="1917"/>
        <end position="1931"/>
    </location>
</feature>
<dbReference type="OMA" id="FPHQFND"/>
<dbReference type="InterPro" id="IPR046770">
    <property type="entry name" value="DOCKER_Lobe_B"/>
</dbReference>
<evidence type="ECO:0000313" key="7">
    <source>
        <dbReference type="Proteomes" id="UP000001396"/>
    </source>
</evidence>
<protein>
    <submittedName>
        <fullName evidence="6">DOCK family protein</fullName>
    </submittedName>
</protein>
<feature type="compositionally biased region" description="Polar residues" evidence="3">
    <location>
        <begin position="1961"/>
        <end position="1993"/>
    </location>
</feature>
<sequence>MIKVVSNNTSGTESLKTGADLDQLVAIKVSKVGSSSIECNSNNSSINNNSNNFSAIGSIRQRADSMMEGSKKLSSFIKSRKSFSSSNSLIGLQNGGSGNGNSLSSSVSSGSGVGSSGSSNSNTGANSEKTAGGELTPEEYNKRNTRQIPEILLEDEPELEDEEYPFDFERYYYESKEINRETVRELVVIPEEMNVDTLEYVVKDNRIRSPPTDYKSGVNQVVDDCLDFYLSTNYKTLKTTSYQNNESPHAVVHQLMERKIESKPPPDETTTSTAAATTSAGNKEVNDDSNTTSNSNRNSTSMSTNIIVKTDEVDELHMGYLERQLRVQNKADLQNQKSLFSYFTLSDPPVFAAEPSPYAREKSRSILVECKELTFKLWDKEEESEPFYCSLYLYDIAKKARISEVFHFDFNNEKTEKLLGGVGNSSLTGSSNNANNKNSQATNNVVKDEINRAKRALFNVGKSSQDIYLVLKVEKILMGDIDDQAEPYIKLNLKDKEKDKLKDQIKSYCSRLGNYRQAFCWGCVPLFGMDGELGVGDNTHFRPLYKYRPDTTDAQMLDSTMSEYSKSASTKKLKVIPGYCTIDVKELSNYYRTTTTDPIPNTVIFNQSLLPLQFTPPPIPPSLTSTPATSVASTPADSLSPRPLDPQSAAATLSPPPVSLSSTSVVSSEKIVREIQEFAPYPRFEPNTEFVHNLYVYPESVNLSNRSGSVTARNITVKVQLMENDDNVNYEGMKLIYGRSNTDLFTTKYYSSVTYHSKTPIFYDEIKMRLPMTVLPTQHLLFTFYHITCQKSSDKESNYDQPIGHAVLPLFQHGRILSDDVYSLPVALELPPKYNKDETEAALRYIDNKKPIFQVRTKLFSSIISNDEHLNQFFNVVANPAASTDQLKRAIRGLSQAKIESLSQFFPILMNQLFRIMTGPLSNELSMVSFILMGELLAIVNDVAPLTSQRYSKYVFNNNKHSDIPVYEVLIRTWLELVRFQEHNSDNILRFSKFFFSIIYKSMALSLIERSRREENKTRKGRFVGARGQLRKLIAILRWEASTRVKHTFKLSKELIKSLSTLISSLLSIADRGYVFSIINRIVADFESSTNGESEAEMNELKFEFLRIICQNEYFVQLNIPLPYRIDPSLKLNTILTSSKHFISEILMANIANGLAHKEVLVRMDAANSLRDTLIRIEMDSRWQEPLTKQRIVGVFVPYLSSVVKESKDKYVAMFEILCCCVDIFEFVGKDKLLDRALESTSIRTSTAKSILEDFYTGNRTSPYSSKKQYSRSLREKRVDARKSILDSYNSPNNNTLTKDKRGFAKGTLGTTNKINIADYDDRLESNLAYEIGAIILDISDDFMYEFERELKTAPYYDVLEKTTREEAAAFTYILMRKNYEQTRKNFVRTKTQFIIGLSKIVSREIRDDYYLRKSLDTINTYAVTQAEKLGTKSFAKQVEDLTKRMHTFVIDNIKINNHKDDPEMVADLYHRIAENNKSNADTRLIWLQGLANFNRSQENYSEAAQCYLHMAALVAEYLALIGSPVPTISGSQAFTTFNRNSLEESNSYIEREDDESNQRFTIDYFQSLINDAIGLLKEADLFEMANLVYKLLLPVHEHNLNYEELANCHGDLQVIFKKIVECTRTKSRMLGSYYRVGLYGNRFEELNGIEFIYKEPKITRLVEIKDRLRTLFSKKFSVDEKSIQIIEGSTAVDLTKLDVNQCYLQLTSVVPYFSEEELTQRRTPFDHCINLNRFMFETPFTASGAGHGNSVADQYKQKTILTVQNYFPYTKKRIQVVSKQIINLSPIENSIESIEARTETLLSETKAAPPNLKMLQQVIQGSVRLQVNAGPQEICRIFLAEGSGYPPEFTARLRRSLSAFLGVCADALQLNRSLIDQSLPAAVDFQDEMESGYLLLLNVMEPFHVIPPEGSYFPASNSSTPTLSGSNGLGNSHEDIDSNSSNSPGGGNSLAASGHLMTVGSLQTNNPLNNSTSIPPGSYRKSFTQRLSNSFKKGSPMDGATPDSH</sequence>
<organism evidence="6 7">
    <name type="scientific">Heterostelium pallidum (strain ATCC 26659 / Pp 5 / PN500)</name>
    <name type="common">Cellular slime mold</name>
    <name type="synonym">Polysphondylium pallidum</name>
    <dbReference type="NCBI Taxonomy" id="670386"/>
    <lineage>
        <taxon>Eukaryota</taxon>
        <taxon>Amoebozoa</taxon>
        <taxon>Evosea</taxon>
        <taxon>Eumycetozoa</taxon>
        <taxon>Dictyostelia</taxon>
        <taxon>Acytosteliales</taxon>
        <taxon>Acytosteliaceae</taxon>
        <taxon>Heterostelium</taxon>
    </lineage>
</organism>
<dbReference type="InterPro" id="IPR027357">
    <property type="entry name" value="DOCKER_dom"/>
</dbReference>
<dbReference type="InterPro" id="IPR043161">
    <property type="entry name" value="DOCK_C_lobe_A"/>
</dbReference>
<evidence type="ECO:0000256" key="1">
    <source>
        <dbReference type="ARBA" id="ARBA00022658"/>
    </source>
</evidence>
<feature type="compositionally biased region" description="Low complexity" evidence="3">
    <location>
        <begin position="100"/>
        <end position="127"/>
    </location>
</feature>
<dbReference type="EMBL" id="ADBJ01000050">
    <property type="protein sequence ID" value="EFA75991.1"/>
    <property type="molecule type" value="Genomic_DNA"/>
</dbReference>
<dbReference type="Gene3D" id="1.20.58.740">
    <property type="match status" value="1"/>
</dbReference>
<dbReference type="InterPro" id="IPR026791">
    <property type="entry name" value="DOCK"/>
</dbReference>
<feature type="region of interest" description="Disordered" evidence="3">
    <location>
        <begin position="1917"/>
        <end position="2006"/>
    </location>
</feature>
<feature type="compositionally biased region" description="Low complexity" evidence="3">
    <location>
        <begin position="288"/>
        <end position="305"/>
    </location>
</feature>
<dbReference type="PANTHER" id="PTHR23317:SF108">
    <property type="entry name" value="DOCK FAMILY PROTEIN"/>
    <property type="match status" value="1"/>
</dbReference>
<comment type="caution">
    <text evidence="6">The sequence shown here is derived from an EMBL/GenBank/DDBJ whole genome shotgun (WGS) entry which is preliminary data.</text>
</comment>
<dbReference type="Gene3D" id="1.25.40.410">
    <property type="match status" value="1"/>
</dbReference>
<feature type="region of interest" description="Disordered" evidence="3">
    <location>
        <begin position="94"/>
        <end position="153"/>
    </location>
</feature>
<accession>D3BRF9</accession>
<feature type="region of interest" description="Disordered" evidence="3">
    <location>
        <begin position="261"/>
        <end position="306"/>
    </location>
</feature>
<dbReference type="Pfam" id="PF20422">
    <property type="entry name" value="DHR-2_Lobe_B"/>
    <property type="match status" value="1"/>
</dbReference>
<name>D3BRF9_HETP5</name>
<dbReference type="InterPro" id="IPR046773">
    <property type="entry name" value="DOCKER_Lobe_C"/>
</dbReference>
<dbReference type="Pfam" id="PF20421">
    <property type="entry name" value="DHR-2_Lobe_C"/>
    <property type="match status" value="1"/>
</dbReference>
<dbReference type="Proteomes" id="UP000001396">
    <property type="component" value="Unassembled WGS sequence"/>
</dbReference>
<feature type="domain" description="C2 DOCK-type" evidence="4">
    <location>
        <begin position="691"/>
        <end position="860"/>
    </location>
</feature>
<dbReference type="GO" id="GO:0005085">
    <property type="term" value="F:guanyl-nucleotide exchange factor activity"/>
    <property type="evidence" value="ECO:0007669"/>
    <property type="project" value="UniProtKB-KW"/>
</dbReference>
<dbReference type="InterPro" id="IPR043162">
    <property type="entry name" value="DOCK_C_lobe_C"/>
</dbReference>